<proteinExistence type="predicted"/>
<accession>A0A5C6CGD9</accession>
<dbReference type="EMBL" id="SJPT01000003">
    <property type="protein sequence ID" value="TWU23973.1"/>
    <property type="molecule type" value="Genomic_DNA"/>
</dbReference>
<dbReference type="CDD" id="cd00865">
    <property type="entry name" value="PEBP_bact_arch"/>
    <property type="match status" value="1"/>
</dbReference>
<keyword evidence="1" id="KW-0812">Transmembrane</keyword>
<dbReference type="InterPro" id="IPR005247">
    <property type="entry name" value="YbhB_YbcL/LppC-like"/>
</dbReference>
<sequence>MIVRFLTPMVVSLALLNGPANVYVHERGHHGNSTDAKASRTWTIASEGADLHGSFVAASGNQVQLRRDDGELTTFAIDRLVGSDQAWIDARLREIKRLNRQQGIQLVAQNHSHRAAAGAKSNDTPMPLIGEHFNPFAQKLQLRSDHDYFYVGSNGLPDHPMMIGIRAWQQQVPIPQSYFGNNAWRIPLHPQPAKQPLSTKNDFLRGAIALAVNGVPIFNPLNNRGDDAFLFGELDEYGGHCGRADDYHYHLAPVHLEEITGKGNPIAYALDGYPILGYQDEKATDFAPLDKLGGHKDASGEYHYHATKTYPYLNGGFYGEVTKRGGQVDPQPRAEPLRPALEPLRDATITGFSKTDNRFQLNYDLSGRKGVITYVIKNDGSVNFTYQEPSGKTRTESYRRRRGETYVPLSSVLGSSSFGSSAFGSSALGSNADANANESPATDLPRLIVTSPAFAAGDEMPIEFTGDGSGESPPVAWTKGPAGTQCYALNLWHTPGPGDVKSYWLLYDIPADVTSLPQDARGIGIAGYNDKGRTDYDPMRSKGPGVKEYHITVFALSEKPNFPTAKVTRDELLQRISDITLAQGTLSYQYTRSRIGPWLIIPVAGIAIFIAFITWFRSKKRASHVDSPLA</sequence>
<evidence type="ECO:0000313" key="3">
    <source>
        <dbReference type="EMBL" id="TWU23973.1"/>
    </source>
</evidence>
<dbReference type="Gene3D" id="2.30.30.700">
    <property type="entry name" value="SLA1 homology domain 1"/>
    <property type="match status" value="1"/>
</dbReference>
<dbReference type="InterPro" id="IPR025924">
    <property type="entry name" value="YHYH_dom"/>
</dbReference>
<dbReference type="SUPFAM" id="SSF49777">
    <property type="entry name" value="PEBP-like"/>
    <property type="match status" value="1"/>
</dbReference>
<feature type="transmembrane region" description="Helical" evidence="1">
    <location>
        <begin position="595"/>
        <end position="616"/>
    </location>
</feature>
<dbReference type="AlphaFoldDB" id="A0A5C6CGD9"/>
<dbReference type="Pfam" id="PF01161">
    <property type="entry name" value="PBP"/>
    <property type="match status" value="1"/>
</dbReference>
<evidence type="ECO:0000259" key="2">
    <source>
        <dbReference type="Pfam" id="PF14240"/>
    </source>
</evidence>
<dbReference type="PANTHER" id="PTHR30289">
    <property type="entry name" value="UNCHARACTERIZED PROTEIN YBCL-RELATED"/>
    <property type="match status" value="1"/>
</dbReference>
<dbReference type="InterPro" id="IPR036610">
    <property type="entry name" value="PEBP-like_sf"/>
</dbReference>
<name>A0A5C6CGD9_9BACT</name>
<evidence type="ECO:0000256" key="1">
    <source>
        <dbReference type="SAM" id="Phobius"/>
    </source>
</evidence>
<dbReference type="Proteomes" id="UP000316304">
    <property type="component" value="Unassembled WGS sequence"/>
</dbReference>
<dbReference type="PANTHER" id="PTHR30289:SF8">
    <property type="entry name" value="YHYH DOMAIN-CONTAINING PROTEIN"/>
    <property type="match status" value="1"/>
</dbReference>
<dbReference type="OrthoDB" id="9796530at2"/>
<dbReference type="RefSeq" id="WP_146594249.1">
    <property type="nucleotide sequence ID" value="NZ_SJPT01000003.1"/>
</dbReference>
<reference evidence="3 4" key="1">
    <citation type="submission" date="2019-02" db="EMBL/GenBank/DDBJ databases">
        <title>Deep-cultivation of Planctomycetes and their phenomic and genomic characterization uncovers novel biology.</title>
        <authorList>
            <person name="Wiegand S."/>
            <person name="Jogler M."/>
            <person name="Boedeker C."/>
            <person name="Pinto D."/>
            <person name="Vollmers J."/>
            <person name="Rivas-Marin E."/>
            <person name="Kohn T."/>
            <person name="Peeters S.H."/>
            <person name="Heuer A."/>
            <person name="Rast P."/>
            <person name="Oberbeckmann S."/>
            <person name="Bunk B."/>
            <person name="Jeske O."/>
            <person name="Meyerdierks A."/>
            <person name="Storesund J.E."/>
            <person name="Kallscheuer N."/>
            <person name="Luecker S."/>
            <person name="Lage O.M."/>
            <person name="Pohl T."/>
            <person name="Merkel B.J."/>
            <person name="Hornburger P."/>
            <person name="Mueller R.-W."/>
            <person name="Bruemmer F."/>
            <person name="Labrenz M."/>
            <person name="Spormann A.M."/>
            <person name="Op Den Camp H."/>
            <person name="Overmann J."/>
            <person name="Amann R."/>
            <person name="Jetten M.S.M."/>
            <person name="Mascher T."/>
            <person name="Medema M.H."/>
            <person name="Devos D.P."/>
            <person name="Kaster A.-K."/>
            <person name="Ovreas L."/>
            <person name="Rohde M."/>
            <person name="Galperin M.Y."/>
            <person name="Jogler C."/>
        </authorList>
    </citation>
    <scope>NUCLEOTIDE SEQUENCE [LARGE SCALE GENOMIC DNA]</scope>
    <source>
        <strain evidence="3 4">Pla52o</strain>
    </source>
</reference>
<comment type="caution">
    <text evidence="3">The sequence shown here is derived from an EMBL/GenBank/DDBJ whole genome shotgun (WGS) entry which is preliminary data.</text>
</comment>
<keyword evidence="1" id="KW-1133">Transmembrane helix</keyword>
<keyword evidence="1" id="KW-0472">Membrane</keyword>
<dbReference type="Pfam" id="PF14240">
    <property type="entry name" value="YHYH"/>
    <property type="match status" value="1"/>
</dbReference>
<feature type="domain" description="YHYH" evidence="2">
    <location>
        <begin position="184"/>
        <end position="279"/>
    </location>
</feature>
<evidence type="ECO:0000313" key="4">
    <source>
        <dbReference type="Proteomes" id="UP000316304"/>
    </source>
</evidence>
<gene>
    <name evidence="3" type="ORF">Pla52o_18960</name>
</gene>
<dbReference type="Gene3D" id="3.90.280.10">
    <property type="entry name" value="PEBP-like"/>
    <property type="match status" value="1"/>
</dbReference>
<keyword evidence="4" id="KW-1185">Reference proteome</keyword>
<organism evidence="3 4">
    <name type="scientific">Novipirellula galeiformis</name>
    <dbReference type="NCBI Taxonomy" id="2528004"/>
    <lineage>
        <taxon>Bacteria</taxon>
        <taxon>Pseudomonadati</taxon>
        <taxon>Planctomycetota</taxon>
        <taxon>Planctomycetia</taxon>
        <taxon>Pirellulales</taxon>
        <taxon>Pirellulaceae</taxon>
        <taxon>Novipirellula</taxon>
    </lineage>
</organism>
<protein>
    <submittedName>
        <fullName evidence="3">Putative kinase inhibitor</fullName>
    </submittedName>
</protein>
<dbReference type="InterPro" id="IPR008914">
    <property type="entry name" value="PEBP"/>
</dbReference>